<sequence length="101" mass="10768">MTSPIAGDIIPLEQVQDATFASGLLGKGVAIMPHQGRVVAPVNGCVVSLFKTKHAIGIESDEGAEVLIPRGYRYRQSLTACILPPTSKRAIALNRRSADRV</sequence>
<evidence type="ECO:0000259" key="11">
    <source>
        <dbReference type="PROSITE" id="PS51093"/>
    </source>
</evidence>
<protein>
    <recommendedName>
        <fullName evidence="7">PTS system glucose-specific EIIA component</fullName>
    </recommendedName>
    <alternativeName>
        <fullName evidence="10">EIIA-Glc</fullName>
    </alternativeName>
    <alternativeName>
        <fullName evidence="9">EIII-Glc</fullName>
    </alternativeName>
    <alternativeName>
        <fullName evidence="8">Glucose-specific phosphotransferase enzyme IIA component</fullName>
    </alternativeName>
</protein>
<keyword evidence="2" id="KW-0813">Transport</keyword>
<proteinExistence type="predicted"/>
<dbReference type="Gene3D" id="2.70.70.10">
    <property type="entry name" value="Glucose Permease (Domain IIA)"/>
    <property type="match status" value="1"/>
</dbReference>
<name>A0A4U9WK85_SERFO</name>
<evidence type="ECO:0000256" key="3">
    <source>
        <dbReference type="ARBA" id="ARBA00022597"/>
    </source>
</evidence>
<keyword evidence="4" id="KW-0808">Transferase</keyword>
<reference evidence="12" key="1">
    <citation type="submission" date="2019-05" db="EMBL/GenBank/DDBJ databases">
        <authorList>
            <consortium name="Pathogen Informatics"/>
        </authorList>
    </citation>
    <scope>NUCLEOTIDE SEQUENCE [LARGE SCALE GENOMIC DNA]</scope>
    <source>
        <strain evidence="12">NCTC12965</strain>
    </source>
</reference>
<evidence type="ECO:0000313" key="12">
    <source>
        <dbReference type="EMBL" id="VTR59884.1"/>
    </source>
</evidence>
<keyword evidence="6" id="KW-0418">Kinase</keyword>
<evidence type="ECO:0000256" key="2">
    <source>
        <dbReference type="ARBA" id="ARBA00022448"/>
    </source>
</evidence>
<dbReference type="GO" id="GO:0016301">
    <property type="term" value="F:kinase activity"/>
    <property type="evidence" value="ECO:0007669"/>
    <property type="project" value="UniProtKB-KW"/>
</dbReference>
<organism evidence="12">
    <name type="scientific">Serratia fonticola</name>
    <dbReference type="NCBI Taxonomy" id="47917"/>
    <lineage>
        <taxon>Bacteria</taxon>
        <taxon>Pseudomonadati</taxon>
        <taxon>Pseudomonadota</taxon>
        <taxon>Gammaproteobacteria</taxon>
        <taxon>Enterobacterales</taxon>
        <taxon>Yersiniaceae</taxon>
        <taxon>Serratia</taxon>
    </lineage>
</organism>
<dbReference type="SUPFAM" id="SSF51261">
    <property type="entry name" value="Duplicated hybrid motif"/>
    <property type="match status" value="1"/>
</dbReference>
<dbReference type="PANTHER" id="PTHR45008:SF1">
    <property type="entry name" value="PTS SYSTEM GLUCOSE-SPECIFIC EIIA COMPONENT"/>
    <property type="match status" value="1"/>
</dbReference>
<comment type="subcellular location">
    <subcellularLocation>
        <location evidence="1">Cytoplasm</location>
    </subcellularLocation>
</comment>
<dbReference type="InterPro" id="IPR050890">
    <property type="entry name" value="PTS_EIIA_component"/>
</dbReference>
<dbReference type="InterPro" id="IPR001127">
    <property type="entry name" value="PTS_EIIA_1_perm"/>
</dbReference>
<dbReference type="GO" id="GO:0005737">
    <property type="term" value="C:cytoplasm"/>
    <property type="evidence" value="ECO:0007669"/>
    <property type="project" value="UniProtKB-SubCell"/>
</dbReference>
<feature type="domain" description="PTS EIIA type-1" evidence="11">
    <location>
        <begin position="17"/>
        <end position="101"/>
    </location>
</feature>
<evidence type="ECO:0000256" key="5">
    <source>
        <dbReference type="ARBA" id="ARBA00022683"/>
    </source>
</evidence>
<dbReference type="GO" id="GO:0009401">
    <property type="term" value="P:phosphoenolpyruvate-dependent sugar phosphotransferase system"/>
    <property type="evidence" value="ECO:0007669"/>
    <property type="project" value="UniProtKB-KW"/>
</dbReference>
<dbReference type="PROSITE" id="PS51093">
    <property type="entry name" value="PTS_EIIA_TYPE_1"/>
    <property type="match status" value="1"/>
</dbReference>
<keyword evidence="3" id="KW-0762">Sugar transport</keyword>
<dbReference type="InterPro" id="IPR011055">
    <property type="entry name" value="Dup_hybrid_motif"/>
</dbReference>
<evidence type="ECO:0000256" key="7">
    <source>
        <dbReference type="ARBA" id="ARBA00039163"/>
    </source>
</evidence>
<evidence type="ECO:0000256" key="1">
    <source>
        <dbReference type="ARBA" id="ARBA00004496"/>
    </source>
</evidence>
<dbReference type="PANTHER" id="PTHR45008">
    <property type="entry name" value="PTS SYSTEM GLUCOSE-SPECIFIC EIIA COMPONENT"/>
    <property type="match status" value="1"/>
</dbReference>
<accession>A0A4U9WK85</accession>
<dbReference type="EMBL" id="CABEEZ010000163">
    <property type="protein sequence ID" value="VTR59884.1"/>
    <property type="molecule type" value="Genomic_DNA"/>
</dbReference>
<dbReference type="Pfam" id="PF00358">
    <property type="entry name" value="PTS_EIIA_1"/>
    <property type="match status" value="1"/>
</dbReference>
<dbReference type="AlphaFoldDB" id="A0A4U9WK85"/>
<evidence type="ECO:0000256" key="4">
    <source>
        <dbReference type="ARBA" id="ARBA00022679"/>
    </source>
</evidence>
<gene>
    <name evidence="12" type="primary">bglF_8</name>
    <name evidence="12" type="ORF">NCTC12965_08307</name>
</gene>
<evidence type="ECO:0000256" key="6">
    <source>
        <dbReference type="ARBA" id="ARBA00022777"/>
    </source>
</evidence>
<evidence type="ECO:0000256" key="9">
    <source>
        <dbReference type="ARBA" id="ARBA00042526"/>
    </source>
</evidence>
<evidence type="ECO:0000256" key="8">
    <source>
        <dbReference type="ARBA" id="ARBA00042296"/>
    </source>
</evidence>
<keyword evidence="5" id="KW-0598">Phosphotransferase system</keyword>
<evidence type="ECO:0000256" key="10">
    <source>
        <dbReference type="ARBA" id="ARBA00042873"/>
    </source>
</evidence>